<proteinExistence type="predicted"/>
<sequence>MNNFSCVFITKLAKKILHRECISLECGYLQCLKCCFGVFVITFLLLFFVLYYAHYLVICPFHSESTSDSLKTCHMRSFRNYIMNFIEIPDHWSDIMLTDAHTNEFQRVAEKVWRYARNITNTPNANRLRQGMDKTYSMYNQALCHHSKVPLFRKESLLTECFQSKNETNDLPLLHFSVLLGQRRGGSNWAQYTLETHPQIHTLHEKTWFWFKRHCTRFGWYGAKCDGYAMIEELHKWFIWPFIEGKIKCKDIVEKNERKVVLQKLEIEQFLVEHYPIFAEYVYCNNISVIHWRRAATIASFWSYQADSIERLYTKELYKIIRRNRRDNLQRAHISELSIDSKLGHKYVQDIDYLHEQIKIFLKFYPFNQILYQEFFYEDFLGKFHLDYWKSLQAFLNVSYFVNGSSWIVREHPIPCYKKISNWDLIKNSLIESDSYYACQMEHN</sequence>
<evidence type="ECO:0000313" key="2">
    <source>
        <dbReference type="EMBL" id="ETO25016.1"/>
    </source>
</evidence>
<keyword evidence="1" id="KW-1133">Transmembrane helix</keyword>
<dbReference type="AlphaFoldDB" id="X6NGA4"/>
<keyword evidence="1" id="KW-0812">Transmembrane</keyword>
<protein>
    <submittedName>
        <fullName evidence="2">Uncharacterized protein</fullName>
    </submittedName>
</protein>
<comment type="caution">
    <text evidence="2">The sequence shown here is derived from an EMBL/GenBank/DDBJ whole genome shotgun (WGS) entry which is preliminary data.</text>
</comment>
<dbReference type="InterPro" id="IPR027417">
    <property type="entry name" value="P-loop_NTPase"/>
</dbReference>
<feature type="transmembrane region" description="Helical" evidence="1">
    <location>
        <begin position="34"/>
        <end position="53"/>
    </location>
</feature>
<gene>
    <name evidence="2" type="ORF">RFI_12126</name>
</gene>
<dbReference type="Proteomes" id="UP000023152">
    <property type="component" value="Unassembled WGS sequence"/>
</dbReference>
<evidence type="ECO:0000256" key="1">
    <source>
        <dbReference type="SAM" id="Phobius"/>
    </source>
</evidence>
<reference evidence="2 3" key="1">
    <citation type="journal article" date="2013" name="Curr. Biol.">
        <title>The Genome of the Foraminiferan Reticulomyxa filosa.</title>
        <authorList>
            <person name="Glockner G."/>
            <person name="Hulsmann N."/>
            <person name="Schleicher M."/>
            <person name="Noegel A.A."/>
            <person name="Eichinger L."/>
            <person name="Gallinger C."/>
            <person name="Pawlowski J."/>
            <person name="Sierra R."/>
            <person name="Euteneuer U."/>
            <person name="Pillet L."/>
            <person name="Moustafa A."/>
            <person name="Platzer M."/>
            <person name="Groth M."/>
            <person name="Szafranski K."/>
            <person name="Schliwa M."/>
        </authorList>
    </citation>
    <scope>NUCLEOTIDE SEQUENCE [LARGE SCALE GENOMIC DNA]</scope>
</reference>
<dbReference type="Gene3D" id="3.40.50.300">
    <property type="entry name" value="P-loop containing nucleotide triphosphate hydrolases"/>
    <property type="match status" value="1"/>
</dbReference>
<accession>X6NGA4</accession>
<keyword evidence="3" id="KW-1185">Reference proteome</keyword>
<organism evidence="2 3">
    <name type="scientific">Reticulomyxa filosa</name>
    <dbReference type="NCBI Taxonomy" id="46433"/>
    <lineage>
        <taxon>Eukaryota</taxon>
        <taxon>Sar</taxon>
        <taxon>Rhizaria</taxon>
        <taxon>Retaria</taxon>
        <taxon>Foraminifera</taxon>
        <taxon>Monothalamids</taxon>
        <taxon>Reticulomyxidae</taxon>
        <taxon>Reticulomyxa</taxon>
    </lineage>
</organism>
<evidence type="ECO:0000313" key="3">
    <source>
        <dbReference type="Proteomes" id="UP000023152"/>
    </source>
</evidence>
<dbReference type="SUPFAM" id="SSF52540">
    <property type="entry name" value="P-loop containing nucleoside triphosphate hydrolases"/>
    <property type="match status" value="1"/>
</dbReference>
<name>X6NGA4_RETFI</name>
<dbReference type="EMBL" id="ASPP01008797">
    <property type="protein sequence ID" value="ETO25016.1"/>
    <property type="molecule type" value="Genomic_DNA"/>
</dbReference>
<keyword evidence="1" id="KW-0472">Membrane</keyword>